<dbReference type="GO" id="GO:0009036">
    <property type="term" value="F:type II site-specific deoxyribonuclease activity"/>
    <property type="evidence" value="ECO:0007669"/>
    <property type="project" value="InterPro"/>
</dbReference>
<gene>
    <name evidence="1" type="ORF">SAMN05421579_13426</name>
</gene>
<keyword evidence="2" id="KW-1185">Reference proteome</keyword>
<dbReference type="Pfam" id="PF09553">
    <property type="entry name" value="RE_Eco47II"/>
    <property type="match status" value="1"/>
</dbReference>
<dbReference type="EMBL" id="FOVO01000034">
    <property type="protein sequence ID" value="SFN93986.1"/>
    <property type="molecule type" value="Genomic_DNA"/>
</dbReference>
<dbReference type="STRING" id="53341.SAMN05421579_13426"/>
<accession>A0A1I5D4D4</accession>
<dbReference type="GO" id="GO:0003677">
    <property type="term" value="F:DNA binding"/>
    <property type="evidence" value="ECO:0007669"/>
    <property type="project" value="InterPro"/>
</dbReference>
<dbReference type="InterPro" id="IPR019057">
    <property type="entry name" value="Restrct_endonuc_II_Eco47II"/>
</dbReference>
<keyword evidence="1" id="KW-0378">Hydrolase</keyword>
<reference evidence="2" key="1">
    <citation type="submission" date="2016-10" db="EMBL/GenBank/DDBJ databases">
        <authorList>
            <person name="Varghese N."/>
            <person name="Submissions S."/>
        </authorList>
    </citation>
    <scope>NUCLEOTIDE SEQUENCE [LARGE SCALE GENOMIC DNA]</scope>
    <source>
        <strain evidence="2">DSM 16522</strain>
    </source>
</reference>
<sequence length="238" mass="27203">MKAFNRKKLKDAIRSDIKLVYQAQQEKLDLYRNTLDCFSASIDALIQGISIDDWLQQEKARQIQKTKQNAIGSLHEKIMGSVAGVENLPVGNLIDIVADRLKMVAEIKNKHNTTKGNHKVQIYRDLVKAIEDKPGYTGYYVEVLPKGQKIYNEPFTPSDNQVKVRLPAREDIRVIDGKSFYSLITDHENAIYELYQEIPKIVSEIIEEEFGKKLDPDSLVESEAFSDNFLMAYGDKFS</sequence>
<evidence type="ECO:0000313" key="2">
    <source>
        <dbReference type="Proteomes" id="UP000199011"/>
    </source>
</evidence>
<protein>
    <submittedName>
        <fullName evidence="1">Eco47II restriction endonuclease</fullName>
    </submittedName>
</protein>
<keyword evidence="1" id="KW-0255">Endonuclease</keyword>
<proteinExistence type="predicted"/>
<keyword evidence="1" id="KW-0540">Nuclease</keyword>
<name>A0A1I5D4D4_9GAMM</name>
<dbReference type="AlphaFoldDB" id="A0A1I5D4D4"/>
<dbReference type="GO" id="GO:0009307">
    <property type="term" value="P:DNA restriction-modification system"/>
    <property type="evidence" value="ECO:0007669"/>
    <property type="project" value="InterPro"/>
</dbReference>
<dbReference type="RefSeq" id="WP_175486125.1">
    <property type="nucleotide sequence ID" value="NZ_CAWRAH010000080.1"/>
</dbReference>
<organism evidence="1 2">
    <name type="scientific">Xenorhabdus japonica</name>
    <dbReference type="NCBI Taxonomy" id="53341"/>
    <lineage>
        <taxon>Bacteria</taxon>
        <taxon>Pseudomonadati</taxon>
        <taxon>Pseudomonadota</taxon>
        <taxon>Gammaproteobacteria</taxon>
        <taxon>Enterobacterales</taxon>
        <taxon>Morganellaceae</taxon>
        <taxon>Xenorhabdus</taxon>
    </lineage>
</organism>
<evidence type="ECO:0000313" key="1">
    <source>
        <dbReference type="EMBL" id="SFN93986.1"/>
    </source>
</evidence>
<dbReference type="Proteomes" id="UP000199011">
    <property type="component" value="Unassembled WGS sequence"/>
</dbReference>